<keyword evidence="2" id="KW-0472">Membrane</keyword>
<organism evidence="4 5">
    <name type="scientific">Kribbella yunnanensis</name>
    <dbReference type="NCBI Taxonomy" id="190194"/>
    <lineage>
        <taxon>Bacteria</taxon>
        <taxon>Bacillati</taxon>
        <taxon>Actinomycetota</taxon>
        <taxon>Actinomycetes</taxon>
        <taxon>Propionibacteriales</taxon>
        <taxon>Kribbellaceae</taxon>
        <taxon>Kribbella</taxon>
    </lineage>
</organism>
<feature type="transmembrane region" description="Helical" evidence="2">
    <location>
        <begin position="314"/>
        <end position="332"/>
    </location>
</feature>
<reference evidence="4 5" key="1">
    <citation type="journal article" date="2019" name="Int. J. Syst. Evol. Microbiol.">
        <title>The Global Catalogue of Microorganisms (GCM) 10K type strain sequencing project: providing services to taxonomists for standard genome sequencing and annotation.</title>
        <authorList>
            <consortium name="The Broad Institute Genomics Platform"/>
            <consortium name="The Broad Institute Genome Sequencing Center for Infectious Disease"/>
            <person name="Wu L."/>
            <person name="Ma J."/>
        </authorList>
    </citation>
    <scope>NUCLEOTIDE SEQUENCE [LARGE SCALE GENOMIC DNA]</scope>
    <source>
        <strain evidence="4 5">JCM 14307</strain>
    </source>
</reference>
<keyword evidence="2" id="KW-1133">Transmembrane helix</keyword>
<evidence type="ECO:0000256" key="2">
    <source>
        <dbReference type="SAM" id="Phobius"/>
    </source>
</evidence>
<gene>
    <name evidence="4" type="ORF">GCM10009745_06930</name>
</gene>
<feature type="region of interest" description="Disordered" evidence="1">
    <location>
        <begin position="343"/>
        <end position="362"/>
    </location>
</feature>
<keyword evidence="3" id="KW-0732">Signal</keyword>
<evidence type="ECO:0000313" key="4">
    <source>
        <dbReference type="EMBL" id="GAA1667296.1"/>
    </source>
</evidence>
<feature type="chain" id="PRO_5046686672" description="Esterase-like activity of phytase family protein" evidence="3">
    <location>
        <begin position="28"/>
        <end position="362"/>
    </location>
</feature>
<dbReference type="Proteomes" id="UP001500280">
    <property type="component" value="Unassembled WGS sequence"/>
</dbReference>
<feature type="signal peptide" evidence="3">
    <location>
        <begin position="1"/>
        <end position="27"/>
    </location>
</feature>
<evidence type="ECO:0000256" key="3">
    <source>
        <dbReference type="SAM" id="SignalP"/>
    </source>
</evidence>
<sequence length="362" mass="38584">MKLLRSAFALAAATCLALSAAALPAVAADPKPPAPKKLFTISDPRIKESSGLAKSQKYEDLYWTVNDSSDSARVFGVDTDGDVKVVLKFKAEVRDVEAIAVDREGTIYIADIGDNTKSRDTIEIYTIPEPSSLENAENVRYHRYDFEYPDGPHDAETLLVQPETNEIFIVTKSSKGGAIYSTPGRPSREGTNKLTKVAAAPAGTFTDGTFLPDGQRAVLRTYVDVATVAWGDDKPTLVARGPVPLTQGESVAVGEADNTVLVGSEGSNSAVYQVQVPAKKATASPPPASSAPPKGSNNNDAGAGAADKNHNLRWIIIGAALFALVVTVLTFPPGRRERLDRMAENARLTGQSPTPNRRRHSA</sequence>
<feature type="region of interest" description="Disordered" evidence="1">
    <location>
        <begin position="277"/>
        <end position="304"/>
    </location>
</feature>
<evidence type="ECO:0008006" key="6">
    <source>
        <dbReference type="Google" id="ProtNLM"/>
    </source>
</evidence>
<dbReference type="RefSeq" id="WP_344145039.1">
    <property type="nucleotide sequence ID" value="NZ_BAAANF010000002.1"/>
</dbReference>
<keyword evidence="2" id="KW-0812">Transmembrane</keyword>
<proteinExistence type="predicted"/>
<protein>
    <recommendedName>
        <fullName evidence="6">Esterase-like activity of phytase family protein</fullName>
    </recommendedName>
</protein>
<feature type="compositionally biased region" description="Low complexity" evidence="1">
    <location>
        <begin position="291"/>
        <end position="304"/>
    </location>
</feature>
<dbReference type="SUPFAM" id="SSF63829">
    <property type="entry name" value="Calcium-dependent phosphotriesterase"/>
    <property type="match status" value="1"/>
</dbReference>
<name>A0ABN2G8T3_9ACTN</name>
<evidence type="ECO:0000256" key="1">
    <source>
        <dbReference type="SAM" id="MobiDB-lite"/>
    </source>
</evidence>
<dbReference type="EMBL" id="BAAANF010000002">
    <property type="protein sequence ID" value="GAA1667296.1"/>
    <property type="molecule type" value="Genomic_DNA"/>
</dbReference>
<keyword evidence="5" id="KW-1185">Reference proteome</keyword>
<comment type="caution">
    <text evidence="4">The sequence shown here is derived from an EMBL/GenBank/DDBJ whole genome shotgun (WGS) entry which is preliminary data.</text>
</comment>
<accession>A0ABN2G8T3</accession>
<evidence type="ECO:0000313" key="5">
    <source>
        <dbReference type="Proteomes" id="UP001500280"/>
    </source>
</evidence>